<name>A0A2H3ER41_ARMGA</name>
<dbReference type="Proteomes" id="UP000217790">
    <property type="component" value="Unassembled WGS sequence"/>
</dbReference>
<evidence type="ECO:0000313" key="3">
    <source>
        <dbReference type="Proteomes" id="UP000217790"/>
    </source>
</evidence>
<proteinExistence type="predicted"/>
<dbReference type="EMBL" id="KZ293645">
    <property type="protein sequence ID" value="PBL02174.1"/>
    <property type="molecule type" value="Genomic_DNA"/>
</dbReference>
<evidence type="ECO:0000256" key="1">
    <source>
        <dbReference type="SAM" id="MobiDB-lite"/>
    </source>
</evidence>
<feature type="region of interest" description="Disordered" evidence="1">
    <location>
        <begin position="85"/>
        <end position="146"/>
    </location>
</feature>
<accession>A0A2H3ER41</accession>
<sequence>MPAARTNKLNIVLTDDRSPAARSPVSVLFNDDAWCCIIECRCSLKRRPHIRRRFGRRIIRRLPKVPVQTAAAAAAPVVRRLPVPPSERKIRKLPAPPPSRSADTRVKPRTLPTPPPKSIRRLPTPPPLKPRSITQHGRPLPLVSFPTTPSITCGTPMLMQSMSSRASAGGHADEMLLSPLIDWDVVMDEIIYRNSNASSTVPDAKKARREEVVIHGKNGSWMRASFTRTL</sequence>
<gene>
    <name evidence="2" type="ORF">ARMGADRAFT_1005599</name>
</gene>
<organism evidence="2 3">
    <name type="scientific">Armillaria gallica</name>
    <name type="common">Bulbous honey fungus</name>
    <name type="synonym">Armillaria bulbosa</name>
    <dbReference type="NCBI Taxonomy" id="47427"/>
    <lineage>
        <taxon>Eukaryota</taxon>
        <taxon>Fungi</taxon>
        <taxon>Dikarya</taxon>
        <taxon>Basidiomycota</taxon>
        <taxon>Agaricomycotina</taxon>
        <taxon>Agaricomycetes</taxon>
        <taxon>Agaricomycetidae</taxon>
        <taxon>Agaricales</taxon>
        <taxon>Marasmiineae</taxon>
        <taxon>Physalacriaceae</taxon>
        <taxon>Armillaria</taxon>
    </lineage>
</organism>
<dbReference type="AlphaFoldDB" id="A0A2H3ER41"/>
<reference evidence="3" key="1">
    <citation type="journal article" date="2017" name="Nat. Ecol. Evol.">
        <title>Genome expansion and lineage-specific genetic innovations in the forest pathogenic fungi Armillaria.</title>
        <authorList>
            <person name="Sipos G."/>
            <person name="Prasanna A.N."/>
            <person name="Walter M.C."/>
            <person name="O'Connor E."/>
            <person name="Balint B."/>
            <person name="Krizsan K."/>
            <person name="Kiss B."/>
            <person name="Hess J."/>
            <person name="Varga T."/>
            <person name="Slot J."/>
            <person name="Riley R."/>
            <person name="Boka B."/>
            <person name="Rigling D."/>
            <person name="Barry K."/>
            <person name="Lee J."/>
            <person name="Mihaltcheva S."/>
            <person name="LaButti K."/>
            <person name="Lipzen A."/>
            <person name="Waldron R."/>
            <person name="Moloney N.M."/>
            <person name="Sperisen C."/>
            <person name="Kredics L."/>
            <person name="Vagvoelgyi C."/>
            <person name="Patrignani A."/>
            <person name="Fitzpatrick D."/>
            <person name="Nagy I."/>
            <person name="Doyle S."/>
            <person name="Anderson J.B."/>
            <person name="Grigoriev I.V."/>
            <person name="Gueldener U."/>
            <person name="Muensterkoetter M."/>
            <person name="Nagy L.G."/>
        </authorList>
    </citation>
    <scope>NUCLEOTIDE SEQUENCE [LARGE SCALE GENOMIC DNA]</scope>
    <source>
        <strain evidence="3">Ar21-2</strain>
    </source>
</reference>
<protein>
    <submittedName>
        <fullName evidence="2">Uncharacterized protein</fullName>
    </submittedName>
</protein>
<dbReference type="InParanoid" id="A0A2H3ER41"/>
<feature type="compositionally biased region" description="Pro residues" evidence="1">
    <location>
        <begin position="111"/>
        <end position="129"/>
    </location>
</feature>
<keyword evidence="3" id="KW-1185">Reference proteome</keyword>
<dbReference type="OrthoDB" id="2972383at2759"/>
<evidence type="ECO:0000313" key="2">
    <source>
        <dbReference type="EMBL" id="PBL02174.1"/>
    </source>
</evidence>